<evidence type="ECO:0000256" key="6">
    <source>
        <dbReference type="SAM" id="Phobius"/>
    </source>
</evidence>
<keyword evidence="4" id="KW-0443">Lipid metabolism</keyword>
<dbReference type="Proteomes" id="UP000601736">
    <property type="component" value="Unassembled WGS sequence"/>
</dbReference>
<proteinExistence type="predicted"/>
<keyword evidence="10" id="KW-1185">Reference proteome</keyword>
<reference evidence="8" key="2">
    <citation type="submission" date="2021-02" db="EMBL/GenBank/DDBJ databases">
        <authorList>
            <person name="Han P."/>
        </authorList>
    </citation>
    <scope>NUCLEOTIDE SEQUENCE</scope>
    <source>
        <strain evidence="8">Nitrosomonas nitrosa 18-3D</strain>
    </source>
</reference>
<dbReference type="RefSeq" id="WP_239654091.1">
    <property type="nucleotide sequence ID" value="NZ_CAJNAP010000004.1"/>
</dbReference>
<accession>A0A1I4RSC7</accession>
<dbReference type="STRING" id="52442.SAMN05421880_12066"/>
<evidence type="ECO:0000256" key="2">
    <source>
        <dbReference type="ARBA" id="ARBA00022516"/>
    </source>
</evidence>
<evidence type="ECO:0000313" key="10">
    <source>
        <dbReference type="Proteomes" id="UP000199561"/>
    </source>
</evidence>
<dbReference type="SMART" id="SM00563">
    <property type="entry name" value="PlsC"/>
    <property type="match status" value="1"/>
</dbReference>
<protein>
    <submittedName>
        <fullName evidence="8">1-acyl-sn-glycerol-3-phosphate acyltransferase</fullName>
    </submittedName>
    <submittedName>
        <fullName evidence="9">Lyso-ornithine lipid acyltransferase</fullName>
    </submittedName>
</protein>
<dbReference type="GO" id="GO:0003841">
    <property type="term" value="F:1-acylglycerol-3-phosphate O-acyltransferase activity"/>
    <property type="evidence" value="ECO:0007669"/>
    <property type="project" value="TreeGrafter"/>
</dbReference>
<dbReference type="AlphaFoldDB" id="A0A1I4RSC7"/>
<evidence type="ECO:0000256" key="4">
    <source>
        <dbReference type="ARBA" id="ARBA00023098"/>
    </source>
</evidence>
<keyword evidence="6" id="KW-0472">Membrane</keyword>
<evidence type="ECO:0000259" key="7">
    <source>
        <dbReference type="SMART" id="SM00563"/>
    </source>
</evidence>
<keyword evidence="5 9" id="KW-0012">Acyltransferase</keyword>
<dbReference type="EMBL" id="FOUF01000020">
    <property type="protein sequence ID" value="SFM55121.1"/>
    <property type="molecule type" value="Genomic_DNA"/>
</dbReference>
<gene>
    <name evidence="8" type="ORF">NMYAN_120058</name>
    <name evidence="9" type="ORF">SAMN05421880_12066</name>
</gene>
<sequence>MITPAANHMNSAKTSYIIRLFRLARLLLHILSGLLQSFVYPRFNRTIQRRMARKWANNFLAILNIKLICSGILPAEDEKRVILVANHISWLDIMIIMAKYPVRFVAKAEILGWPLLNLLCRNVGTIFIEREKRNDTLRVNQDIVRALDSGDSIAIFPEGATSDGTVLLHFHASLLQSAVNVSASLYPVAICYRDRVGIHNTKVAYANITILESLKLILEQPFIQAELYFLDSIPSDDKNRRELARLSEQAISETLQLSVVRKAPERPVDLPVE</sequence>
<dbReference type="PANTHER" id="PTHR10434:SF64">
    <property type="entry name" value="1-ACYL-SN-GLYCEROL-3-PHOSPHATE ACYLTRANSFERASE-RELATED"/>
    <property type="match status" value="1"/>
</dbReference>
<evidence type="ECO:0000256" key="3">
    <source>
        <dbReference type="ARBA" id="ARBA00022679"/>
    </source>
</evidence>
<name>A0A1I4RSC7_9PROT</name>
<comment type="pathway">
    <text evidence="1">Lipid metabolism.</text>
</comment>
<evidence type="ECO:0000256" key="5">
    <source>
        <dbReference type="ARBA" id="ARBA00023315"/>
    </source>
</evidence>
<reference evidence="9 10" key="1">
    <citation type="submission" date="2016-10" db="EMBL/GenBank/DDBJ databases">
        <authorList>
            <person name="de Groot N.N."/>
        </authorList>
    </citation>
    <scope>NUCLEOTIDE SEQUENCE [LARGE SCALE GENOMIC DNA]</scope>
    <source>
        <strain evidence="9 10">Nm146</strain>
    </source>
</reference>
<evidence type="ECO:0000313" key="8">
    <source>
        <dbReference type="EMBL" id="CAE6492851.1"/>
    </source>
</evidence>
<organism evidence="9 10">
    <name type="scientific">Nitrosomonas nitrosa</name>
    <dbReference type="NCBI Taxonomy" id="52442"/>
    <lineage>
        <taxon>Bacteria</taxon>
        <taxon>Pseudomonadati</taxon>
        <taxon>Pseudomonadota</taxon>
        <taxon>Betaproteobacteria</taxon>
        <taxon>Nitrosomonadales</taxon>
        <taxon>Nitrosomonadaceae</taxon>
        <taxon>Nitrosomonas</taxon>
    </lineage>
</organism>
<evidence type="ECO:0000256" key="1">
    <source>
        <dbReference type="ARBA" id="ARBA00005189"/>
    </source>
</evidence>
<feature type="transmembrane region" description="Helical" evidence="6">
    <location>
        <begin position="20"/>
        <end position="43"/>
    </location>
</feature>
<feature type="domain" description="Phospholipid/glycerol acyltransferase" evidence="7">
    <location>
        <begin position="81"/>
        <end position="193"/>
    </location>
</feature>
<dbReference type="Pfam" id="PF01553">
    <property type="entry name" value="Acyltransferase"/>
    <property type="match status" value="1"/>
</dbReference>
<keyword evidence="6" id="KW-1133">Transmembrane helix</keyword>
<keyword evidence="6" id="KW-0812">Transmembrane</keyword>
<evidence type="ECO:0000313" key="9">
    <source>
        <dbReference type="EMBL" id="SFM55121.1"/>
    </source>
</evidence>
<dbReference type="PANTHER" id="PTHR10434">
    <property type="entry name" value="1-ACYL-SN-GLYCEROL-3-PHOSPHATE ACYLTRANSFERASE"/>
    <property type="match status" value="1"/>
</dbReference>
<dbReference type="Proteomes" id="UP000199561">
    <property type="component" value="Unassembled WGS sequence"/>
</dbReference>
<keyword evidence="3 9" id="KW-0808">Transferase</keyword>
<dbReference type="GO" id="GO:0006654">
    <property type="term" value="P:phosphatidic acid biosynthetic process"/>
    <property type="evidence" value="ECO:0007669"/>
    <property type="project" value="TreeGrafter"/>
</dbReference>
<dbReference type="InterPro" id="IPR002123">
    <property type="entry name" value="Plipid/glycerol_acylTrfase"/>
</dbReference>
<dbReference type="CDD" id="cd07989">
    <property type="entry name" value="LPLAT_AGPAT-like"/>
    <property type="match status" value="1"/>
</dbReference>
<dbReference type="SUPFAM" id="SSF69593">
    <property type="entry name" value="Glycerol-3-phosphate (1)-acyltransferase"/>
    <property type="match status" value="1"/>
</dbReference>
<keyword evidence="2" id="KW-0444">Lipid biosynthesis</keyword>
<dbReference type="EMBL" id="CAJNAP010000004">
    <property type="protein sequence ID" value="CAE6492851.1"/>
    <property type="molecule type" value="Genomic_DNA"/>
</dbReference>